<dbReference type="KEGG" id="poc:NCTC13071_02243"/>
<protein>
    <submittedName>
        <fullName evidence="1">Uncharacterized protein</fullName>
    </submittedName>
</protein>
<dbReference type="Proteomes" id="UP000274578">
    <property type="component" value="Chromosome 1"/>
</dbReference>
<evidence type="ECO:0000313" key="1">
    <source>
        <dbReference type="EMBL" id="VEH16220.1"/>
    </source>
</evidence>
<proteinExistence type="predicted"/>
<gene>
    <name evidence="1" type="ORF">NCTC13071_02243</name>
</gene>
<dbReference type="AlphaFoldDB" id="A0A3S4UN07"/>
<dbReference type="EMBL" id="LR134384">
    <property type="protein sequence ID" value="VEH16220.1"/>
    <property type="molecule type" value="Genomic_DNA"/>
</dbReference>
<reference evidence="1 2" key="1">
    <citation type="submission" date="2018-12" db="EMBL/GenBank/DDBJ databases">
        <authorList>
            <consortium name="Pathogen Informatics"/>
        </authorList>
    </citation>
    <scope>NUCLEOTIDE SEQUENCE [LARGE SCALE GENOMIC DNA]</scope>
    <source>
        <strain evidence="1 2">NCTC13071</strain>
    </source>
</reference>
<accession>A0A3S4UN07</accession>
<evidence type="ECO:0000313" key="2">
    <source>
        <dbReference type="Proteomes" id="UP000274578"/>
    </source>
</evidence>
<name>A0A3S4UN07_9BACT</name>
<sequence>MRKFTCMSDLTHFIRKHSSDRFVILIIFYYLCNHDVKKSRKTYIIIHLK</sequence>
<organism evidence="1 2">
    <name type="scientific">Segatella oris</name>
    <dbReference type="NCBI Taxonomy" id="28135"/>
    <lineage>
        <taxon>Bacteria</taxon>
        <taxon>Pseudomonadati</taxon>
        <taxon>Bacteroidota</taxon>
        <taxon>Bacteroidia</taxon>
        <taxon>Bacteroidales</taxon>
        <taxon>Prevotellaceae</taxon>
        <taxon>Segatella</taxon>
    </lineage>
</organism>